<evidence type="ECO:0000256" key="4">
    <source>
        <dbReference type="HAMAP-Rule" id="MF_01366"/>
    </source>
</evidence>
<dbReference type="CDD" id="cd00392">
    <property type="entry name" value="Ribosomal_L13"/>
    <property type="match status" value="1"/>
</dbReference>
<comment type="function">
    <text evidence="4">This protein is one of the early assembly proteins of the 50S ribosomal subunit, although it is not seen to bind rRNA by itself. It is important during the early stages of 50S assembly.</text>
</comment>
<dbReference type="Proteomes" id="UP000231152">
    <property type="component" value="Unassembled WGS sequence"/>
</dbReference>
<sequence length="118" mass="13506">MADTKKKVLTIDANGKSIGRIATEAVKRLQGKHMPNWAPNTDSGQPVEVVNIAAAKIIGEKMKQKKYYHYSGYPGGLKTKPMREIWEKDPAEVLRRAVWQMLPKTKLRRAQFFRLKIN</sequence>
<evidence type="ECO:0000256" key="3">
    <source>
        <dbReference type="ARBA" id="ARBA00023274"/>
    </source>
</evidence>
<dbReference type="InterPro" id="IPR005823">
    <property type="entry name" value="Ribosomal_uL13_bac-type"/>
</dbReference>
<dbReference type="PANTHER" id="PTHR11545:SF2">
    <property type="entry name" value="LARGE RIBOSOMAL SUBUNIT PROTEIN UL13M"/>
    <property type="match status" value="1"/>
</dbReference>
<organism evidence="5 6">
    <name type="scientific">Candidatus Uhrbacteria bacterium CG10_big_fil_rev_8_21_14_0_10_48_11</name>
    <dbReference type="NCBI Taxonomy" id="1975037"/>
    <lineage>
        <taxon>Bacteria</taxon>
        <taxon>Candidatus Uhriibacteriota</taxon>
    </lineage>
</organism>
<evidence type="ECO:0000313" key="6">
    <source>
        <dbReference type="Proteomes" id="UP000231152"/>
    </source>
</evidence>
<accession>A0A2M8LEC6</accession>
<dbReference type="GO" id="GO:0003729">
    <property type="term" value="F:mRNA binding"/>
    <property type="evidence" value="ECO:0007669"/>
    <property type="project" value="TreeGrafter"/>
</dbReference>
<dbReference type="GO" id="GO:0006412">
    <property type="term" value="P:translation"/>
    <property type="evidence" value="ECO:0007669"/>
    <property type="project" value="UniProtKB-UniRule"/>
</dbReference>
<comment type="caution">
    <text evidence="5">The sequence shown here is derived from an EMBL/GenBank/DDBJ whole genome shotgun (WGS) entry which is preliminary data.</text>
</comment>
<evidence type="ECO:0000313" key="5">
    <source>
        <dbReference type="EMBL" id="PJE75804.1"/>
    </source>
</evidence>
<dbReference type="GO" id="GO:1990904">
    <property type="term" value="C:ribonucleoprotein complex"/>
    <property type="evidence" value="ECO:0007669"/>
    <property type="project" value="UniProtKB-KW"/>
</dbReference>
<dbReference type="InterPro" id="IPR036899">
    <property type="entry name" value="Ribosomal_uL13_sf"/>
</dbReference>
<gene>
    <name evidence="4" type="primary">rplM</name>
    <name evidence="5" type="ORF">COV04_02570</name>
</gene>
<comment type="similarity">
    <text evidence="1 4">Belongs to the universal ribosomal protein uL13 family.</text>
</comment>
<dbReference type="EMBL" id="PFET01000009">
    <property type="protein sequence ID" value="PJE75804.1"/>
    <property type="molecule type" value="Genomic_DNA"/>
</dbReference>
<dbReference type="Pfam" id="PF00572">
    <property type="entry name" value="Ribosomal_L13"/>
    <property type="match status" value="1"/>
</dbReference>
<evidence type="ECO:0000256" key="1">
    <source>
        <dbReference type="ARBA" id="ARBA00006227"/>
    </source>
</evidence>
<evidence type="ECO:0000256" key="2">
    <source>
        <dbReference type="ARBA" id="ARBA00022980"/>
    </source>
</evidence>
<dbReference type="GO" id="GO:0005840">
    <property type="term" value="C:ribosome"/>
    <property type="evidence" value="ECO:0007669"/>
    <property type="project" value="UniProtKB-KW"/>
</dbReference>
<name>A0A2M8LEC6_9BACT</name>
<dbReference type="PANTHER" id="PTHR11545">
    <property type="entry name" value="RIBOSOMAL PROTEIN L13"/>
    <property type="match status" value="1"/>
</dbReference>
<keyword evidence="3 4" id="KW-0687">Ribonucleoprotein</keyword>
<keyword evidence="2 4" id="KW-0689">Ribosomal protein</keyword>
<dbReference type="HAMAP" id="MF_01366">
    <property type="entry name" value="Ribosomal_uL13"/>
    <property type="match status" value="1"/>
</dbReference>
<dbReference type="InterPro" id="IPR005822">
    <property type="entry name" value="Ribosomal_uL13"/>
</dbReference>
<dbReference type="SUPFAM" id="SSF52161">
    <property type="entry name" value="Ribosomal protein L13"/>
    <property type="match status" value="1"/>
</dbReference>
<reference evidence="5 6" key="1">
    <citation type="submission" date="2017-09" db="EMBL/GenBank/DDBJ databases">
        <title>Depth-based differentiation of microbial function through sediment-hosted aquifers and enrichment of novel symbionts in the deep terrestrial subsurface.</title>
        <authorList>
            <person name="Probst A.J."/>
            <person name="Ladd B."/>
            <person name="Jarett J.K."/>
            <person name="Geller-Mcgrath D.E."/>
            <person name="Sieber C.M."/>
            <person name="Emerson J.B."/>
            <person name="Anantharaman K."/>
            <person name="Thomas B.C."/>
            <person name="Malmstrom R."/>
            <person name="Stieglmeier M."/>
            <person name="Klingl A."/>
            <person name="Woyke T."/>
            <person name="Ryan C.M."/>
            <person name="Banfield J.F."/>
        </authorList>
    </citation>
    <scope>NUCLEOTIDE SEQUENCE [LARGE SCALE GENOMIC DNA]</scope>
    <source>
        <strain evidence="5">CG10_big_fil_rev_8_21_14_0_10_48_11</strain>
    </source>
</reference>
<dbReference type="AlphaFoldDB" id="A0A2M8LEC6"/>
<dbReference type="GO" id="GO:0003735">
    <property type="term" value="F:structural constituent of ribosome"/>
    <property type="evidence" value="ECO:0007669"/>
    <property type="project" value="InterPro"/>
</dbReference>
<proteinExistence type="inferred from homology"/>
<dbReference type="NCBIfam" id="TIGR01066">
    <property type="entry name" value="rplM_bact"/>
    <property type="match status" value="1"/>
</dbReference>
<dbReference type="Gene3D" id="3.90.1180.10">
    <property type="entry name" value="Ribosomal protein L13"/>
    <property type="match status" value="1"/>
</dbReference>
<comment type="subunit">
    <text evidence="4">Part of the 50S ribosomal subunit.</text>
</comment>
<dbReference type="PIRSF" id="PIRSF002181">
    <property type="entry name" value="Ribosomal_L13"/>
    <property type="match status" value="1"/>
</dbReference>
<dbReference type="GO" id="GO:0017148">
    <property type="term" value="P:negative regulation of translation"/>
    <property type="evidence" value="ECO:0007669"/>
    <property type="project" value="TreeGrafter"/>
</dbReference>
<protein>
    <recommendedName>
        <fullName evidence="4">Large ribosomal subunit protein uL13</fullName>
    </recommendedName>
</protein>